<dbReference type="GO" id="GO:0015031">
    <property type="term" value="P:protein transport"/>
    <property type="evidence" value="ECO:0007669"/>
    <property type="project" value="UniProtKB-KW"/>
</dbReference>
<sequence length="128" mass="14315">MATQDQINSLCKEFLDNYYRDIQTADVAALRARYNETSQYSWESDCFVGPEAILQKISDLRGIGTFQNSSFSGQLRDNILIILATGQITMPGESHGMNFTECFVATVSRNEHGQLQVCILNQVSKLAL</sequence>
<gene>
    <name evidence="3" type="ORF">ESCO_006477</name>
</gene>
<evidence type="ECO:0000313" key="3">
    <source>
        <dbReference type="EMBL" id="KOS17423.1"/>
    </source>
</evidence>
<dbReference type="OrthoDB" id="6507044at2759"/>
<dbReference type="EMBL" id="LGSR01000026">
    <property type="protein sequence ID" value="KOS17423.1"/>
    <property type="molecule type" value="Genomic_DNA"/>
</dbReference>
<keyword evidence="1" id="KW-0653">Protein transport</keyword>
<name>A0A0M9VS73_ESCWE</name>
<dbReference type="STRING" id="150374.A0A0M9VS73"/>
<comment type="function">
    <text evidence="1">Has a role in nuclear-cytoplasmic transport of proteins and mRNAs.</text>
</comment>
<keyword evidence="1" id="KW-0539">Nucleus</keyword>
<dbReference type="GO" id="GO:0006913">
    <property type="term" value="P:nucleocytoplasmic transport"/>
    <property type="evidence" value="ECO:0007669"/>
    <property type="project" value="UniProtKB-UniRule"/>
</dbReference>
<evidence type="ECO:0000256" key="1">
    <source>
        <dbReference type="RuleBase" id="RU369002"/>
    </source>
</evidence>
<dbReference type="Proteomes" id="UP000053831">
    <property type="component" value="Unassembled WGS sequence"/>
</dbReference>
<dbReference type="AlphaFoldDB" id="A0A0M9VS73"/>
<evidence type="ECO:0000313" key="4">
    <source>
        <dbReference type="Proteomes" id="UP000053831"/>
    </source>
</evidence>
<reference evidence="3 4" key="1">
    <citation type="submission" date="2015-07" db="EMBL/GenBank/DDBJ databases">
        <title>The genome of the fungus Escovopsis weberi, a specialized disease agent of ant agriculture.</title>
        <authorList>
            <person name="de Man T.J."/>
            <person name="Stajich J.E."/>
            <person name="Kubicek C.P."/>
            <person name="Chenthamara K."/>
            <person name="Atanasova L."/>
            <person name="Druzhinina I.S."/>
            <person name="Birnbaum S."/>
            <person name="Barribeau S.M."/>
            <person name="Teiling C."/>
            <person name="Suen G."/>
            <person name="Currie C."/>
            <person name="Gerardo N.M."/>
        </authorList>
    </citation>
    <scope>NUCLEOTIDE SEQUENCE [LARGE SCALE GENOMIC DNA]</scope>
</reference>
<dbReference type="SUPFAM" id="SSF54427">
    <property type="entry name" value="NTF2-like"/>
    <property type="match status" value="1"/>
</dbReference>
<keyword evidence="1" id="KW-0813">Transport</keyword>
<keyword evidence="4" id="KW-1185">Reference proteome</keyword>
<dbReference type="GO" id="GO:0005634">
    <property type="term" value="C:nucleus"/>
    <property type="evidence" value="ECO:0007669"/>
    <property type="project" value="UniProtKB-SubCell"/>
</dbReference>
<dbReference type="PANTHER" id="PTHR12612">
    <property type="entry name" value="NUCLEAR TRANSPORT FACTOR 2"/>
    <property type="match status" value="1"/>
</dbReference>
<dbReference type="Gene3D" id="3.10.450.50">
    <property type="match status" value="1"/>
</dbReference>
<dbReference type="GO" id="GO:0051028">
    <property type="term" value="P:mRNA transport"/>
    <property type="evidence" value="ECO:0007669"/>
    <property type="project" value="UniProtKB-UniRule"/>
</dbReference>
<dbReference type="InterPro" id="IPR018222">
    <property type="entry name" value="Nuclear_transport_factor_2_euk"/>
</dbReference>
<comment type="caution">
    <text evidence="3">The sequence shown here is derived from an EMBL/GenBank/DDBJ whole genome shotgun (WGS) entry which is preliminary data.</text>
</comment>
<dbReference type="InterPro" id="IPR032710">
    <property type="entry name" value="NTF2-like_dom_sf"/>
</dbReference>
<dbReference type="GO" id="GO:0005737">
    <property type="term" value="C:cytoplasm"/>
    <property type="evidence" value="ECO:0007669"/>
    <property type="project" value="UniProtKB-SubCell"/>
</dbReference>
<dbReference type="InterPro" id="IPR045875">
    <property type="entry name" value="NTF2"/>
</dbReference>
<organism evidence="3 4">
    <name type="scientific">Escovopsis weberi</name>
    <dbReference type="NCBI Taxonomy" id="150374"/>
    <lineage>
        <taxon>Eukaryota</taxon>
        <taxon>Fungi</taxon>
        <taxon>Dikarya</taxon>
        <taxon>Ascomycota</taxon>
        <taxon>Pezizomycotina</taxon>
        <taxon>Sordariomycetes</taxon>
        <taxon>Hypocreomycetidae</taxon>
        <taxon>Hypocreales</taxon>
        <taxon>Hypocreaceae</taxon>
        <taxon>Escovopsis</taxon>
    </lineage>
</organism>
<protein>
    <recommendedName>
        <fullName evidence="1">Nuclear transport factor 2</fullName>
        <shortName evidence="1">NTF-2</shortName>
    </recommendedName>
</protein>
<keyword evidence="1" id="KW-0963">Cytoplasm</keyword>
<dbReference type="PROSITE" id="PS50177">
    <property type="entry name" value="NTF2_DOMAIN"/>
    <property type="match status" value="1"/>
</dbReference>
<proteinExistence type="predicted"/>
<evidence type="ECO:0000259" key="2">
    <source>
        <dbReference type="PROSITE" id="PS50177"/>
    </source>
</evidence>
<comment type="subcellular location">
    <subcellularLocation>
        <location evidence="1">Cytoplasm</location>
    </subcellularLocation>
    <subcellularLocation>
        <location evidence="1">Nucleus</location>
    </subcellularLocation>
</comment>
<accession>A0A0M9VS73</accession>
<dbReference type="Pfam" id="PF02136">
    <property type="entry name" value="NTF2"/>
    <property type="match status" value="1"/>
</dbReference>
<feature type="domain" description="NTF2" evidence="2">
    <location>
        <begin position="10"/>
        <end position="126"/>
    </location>
</feature>
<dbReference type="InterPro" id="IPR002075">
    <property type="entry name" value="NTF2_dom"/>
</dbReference>